<dbReference type="Proteomes" id="UP000747110">
    <property type="component" value="Unassembled WGS sequence"/>
</dbReference>
<accession>A0A8J4D444</accession>
<comment type="caution">
    <text evidence="4">The sequence shown here is derived from an EMBL/GenBank/DDBJ whole genome shotgun (WGS) entry which is preliminary data.</text>
</comment>
<evidence type="ECO:0000313" key="5">
    <source>
        <dbReference type="Proteomes" id="UP000722791"/>
    </source>
</evidence>
<protein>
    <recommendedName>
        <fullName evidence="2">Essential protein Yae1 N-terminal domain-containing protein</fullName>
    </recommendedName>
</protein>
<organism evidence="4 5">
    <name type="scientific">Volvox reticuliferus</name>
    <dbReference type="NCBI Taxonomy" id="1737510"/>
    <lineage>
        <taxon>Eukaryota</taxon>
        <taxon>Viridiplantae</taxon>
        <taxon>Chlorophyta</taxon>
        <taxon>core chlorophytes</taxon>
        <taxon>Chlorophyceae</taxon>
        <taxon>CS clade</taxon>
        <taxon>Chlamydomonadales</taxon>
        <taxon>Volvocaceae</taxon>
        <taxon>Volvox</taxon>
    </lineage>
</organism>
<dbReference type="PANTHER" id="PTHR28532">
    <property type="entry name" value="GEO13458P1"/>
    <property type="match status" value="1"/>
</dbReference>
<reference evidence="4" key="1">
    <citation type="journal article" date="2021" name="Proc. Natl. Acad. Sci. U.S.A.">
        <title>Three genomes in the algal genus Volvox reveal the fate of a haploid sex-determining region after a transition to homothallism.</title>
        <authorList>
            <person name="Yamamoto K."/>
            <person name="Hamaji T."/>
            <person name="Kawai-Toyooka H."/>
            <person name="Matsuzaki R."/>
            <person name="Takahashi F."/>
            <person name="Nishimura Y."/>
            <person name="Kawachi M."/>
            <person name="Noguchi H."/>
            <person name="Minakuchi Y."/>
            <person name="Umen J.G."/>
            <person name="Toyoda A."/>
            <person name="Nozaki H."/>
        </authorList>
    </citation>
    <scope>NUCLEOTIDE SEQUENCE</scope>
    <source>
        <strain evidence="4">NIES-3785</strain>
        <strain evidence="3">NIES-3786</strain>
    </source>
</reference>
<sequence>MPEGGDDDDLFGQVLCVEDASIQQGREDGVRDGMVAGIAEGRELGVQKGYEIGQEVGFYAGCIRTWRALQAKEPDLVTDRMERGLAALEEMIRDFPLYDPQNESLHDNLERLRGRFKVVASGFGCLQDYYPKEAAQASWSF</sequence>
<evidence type="ECO:0000313" key="4">
    <source>
        <dbReference type="EMBL" id="GIL95371.1"/>
    </source>
</evidence>
<dbReference type="AlphaFoldDB" id="A0A8J4D444"/>
<dbReference type="PANTHER" id="PTHR28532:SF1">
    <property type="entry name" value="ORAL CANCER OVEREXPRESSED 1"/>
    <property type="match status" value="1"/>
</dbReference>
<gene>
    <name evidence="3" type="ORF">Vretifemale_10810</name>
    <name evidence="4" type="ORF">Vretimale_1416</name>
</gene>
<evidence type="ECO:0000313" key="3">
    <source>
        <dbReference type="EMBL" id="GIL81815.1"/>
    </source>
</evidence>
<evidence type="ECO:0000313" key="6">
    <source>
        <dbReference type="Proteomes" id="UP000747110"/>
    </source>
</evidence>
<dbReference type="InterPro" id="IPR019191">
    <property type="entry name" value="Essential_protein_Yae1_N"/>
</dbReference>
<dbReference type="InterPro" id="IPR052436">
    <property type="entry name" value="LTO1_adapter"/>
</dbReference>
<proteinExistence type="inferred from homology"/>
<name>A0A8J4D444_9CHLO</name>
<dbReference type="Pfam" id="PF09811">
    <property type="entry name" value="Yae1_N"/>
    <property type="match status" value="1"/>
</dbReference>
<comment type="similarity">
    <text evidence="1">Belongs to the LTO1 family.</text>
</comment>
<keyword evidence="6" id="KW-1185">Reference proteome</keyword>
<evidence type="ECO:0000256" key="1">
    <source>
        <dbReference type="ARBA" id="ARBA00038090"/>
    </source>
</evidence>
<feature type="domain" description="Essential protein Yae1 N-terminal" evidence="2">
    <location>
        <begin position="27"/>
        <end position="63"/>
    </location>
</feature>
<dbReference type="OrthoDB" id="48036at2759"/>
<dbReference type="EMBL" id="BNCP01000022">
    <property type="protein sequence ID" value="GIL81815.1"/>
    <property type="molecule type" value="Genomic_DNA"/>
</dbReference>
<dbReference type="Proteomes" id="UP000722791">
    <property type="component" value="Unassembled WGS sequence"/>
</dbReference>
<evidence type="ECO:0000259" key="2">
    <source>
        <dbReference type="Pfam" id="PF09811"/>
    </source>
</evidence>
<dbReference type="EMBL" id="BNCQ01000002">
    <property type="protein sequence ID" value="GIL95371.1"/>
    <property type="molecule type" value="Genomic_DNA"/>
</dbReference>